<proteinExistence type="inferred from homology"/>
<dbReference type="SUPFAM" id="SSF56214">
    <property type="entry name" value="4'-phosphopantetheinyl transferase"/>
    <property type="match status" value="2"/>
</dbReference>
<dbReference type="InterPro" id="IPR008278">
    <property type="entry name" value="4-PPantetheinyl_Trfase_dom"/>
</dbReference>
<gene>
    <name evidence="4" type="ORF">Cme02nite_18150</name>
</gene>
<dbReference type="GO" id="GO:0005829">
    <property type="term" value="C:cytosol"/>
    <property type="evidence" value="ECO:0007669"/>
    <property type="project" value="TreeGrafter"/>
</dbReference>
<feature type="domain" description="4'-phosphopantetheinyl transferase" evidence="3">
    <location>
        <begin position="71"/>
        <end position="159"/>
    </location>
</feature>
<dbReference type="RefSeq" id="WP_166383534.1">
    <property type="nucleotide sequence ID" value="NZ_BAAATT010000014.1"/>
</dbReference>
<dbReference type="EMBL" id="BONJ01000007">
    <property type="protein sequence ID" value="GIG13483.1"/>
    <property type="molecule type" value="Genomic_DNA"/>
</dbReference>
<keyword evidence="5" id="KW-1185">Reference proteome</keyword>
<comment type="similarity">
    <text evidence="1">Belongs to the P-Pant transferase superfamily. Gsp/Sfp/HetI/AcpT family.</text>
</comment>
<evidence type="ECO:0000256" key="2">
    <source>
        <dbReference type="ARBA" id="ARBA00022679"/>
    </source>
</evidence>
<dbReference type="PANTHER" id="PTHR12215">
    <property type="entry name" value="PHOSPHOPANTETHEINE TRANSFERASE"/>
    <property type="match status" value="1"/>
</dbReference>
<dbReference type="Pfam" id="PF01648">
    <property type="entry name" value="ACPS"/>
    <property type="match status" value="1"/>
</dbReference>
<dbReference type="InterPro" id="IPR050559">
    <property type="entry name" value="P-Pant_transferase_sf"/>
</dbReference>
<evidence type="ECO:0000259" key="3">
    <source>
        <dbReference type="Pfam" id="PF01648"/>
    </source>
</evidence>
<dbReference type="PANTHER" id="PTHR12215:SF10">
    <property type="entry name" value="L-AMINOADIPATE-SEMIALDEHYDE DEHYDROGENASE-PHOSPHOPANTETHEINYL TRANSFERASE"/>
    <property type="match status" value="1"/>
</dbReference>
<organism evidence="4 5">
    <name type="scientific">Catellatospora methionotrophica</name>
    <dbReference type="NCBI Taxonomy" id="121620"/>
    <lineage>
        <taxon>Bacteria</taxon>
        <taxon>Bacillati</taxon>
        <taxon>Actinomycetota</taxon>
        <taxon>Actinomycetes</taxon>
        <taxon>Micromonosporales</taxon>
        <taxon>Micromonosporaceae</taxon>
        <taxon>Catellatospora</taxon>
    </lineage>
</organism>
<dbReference type="InterPro" id="IPR037143">
    <property type="entry name" value="4-PPantetheinyl_Trfase_dom_sf"/>
</dbReference>
<sequence>MSGIGIWLAPAVAAVDLARHAVGEVLGVDPARVALGREPSGRPFVVGTTGLHLSVGHTPDLAVVAVTALGPLGVDVEPIRPLPAPELAARWFSGPEADWVAAHPDDFLPLWTLKEAVGKALGTGLRGGGLRRRMPLPPPSTLTTTVPDLATMAVAAWRHGNVLLGVACHTAAALGAPLSVAEPFPLPRERERRNAARPRSSR</sequence>
<evidence type="ECO:0000256" key="1">
    <source>
        <dbReference type="ARBA" id="ARBA00010990"/>
    </source>
</evidence>
<dbReference type="Proteomes" id="UP000660339">
    <property type="component" value="Unassembled WGS sequence"/>
</dbReference>
<dbReference type="Gene3D" id="3.90.470.20">
    <property type="entry name" value="4'-phosphopantetheinyl transferase domain"/>
    <property type="match status" value="1"/>
</dbReference>
<accession>A0A8J3L850</accession>
<reference evidence="4" key="1">
    <citation type="submission" date="2021-01" db="EMBL/GenBank/DDBJ databases">
        <title>Whole genome shotgun sequence of Catellatospora methionotrophica NBRC 14553.</title>
        <authorList>
            <person name="Komaki H."/>
            <person name="Tamura T."/>
        </authorList>
    </citation>
    <scope>NUCLEOTIDE SEQUENCE</scope>
    <source>
        <strain evidence="4">NBRC 14553</strain>
    </source>
</reference>
<name>A0A8J3L850_9ACTN</name>
<evidence type="ECO:0000313" key="5">
    <source>
        <dbReference type="Proteomes" id="UP000660339"/>
    </source>
</evidence>
<dbReference type="GO" id="GO:0019878">
    <property type="term" value="P:lysine biosynthetic process via aminoadipic acid"/>
    <property type="evidence" value="ECO:0007669"/>
    <property type="project" value="TreeGrafter"/>
</dbReference>
<protein>
    <recommendedName>
        <fullName evidence="3">4'-phosphopantetheinyl transferase domain-containing protein</fullName>
    </recommendedName>
</protein>
<dbReference type="GO" id="GO:0000287">
    <property type="term" value="F:magnesium ion binding"/>
    <property type="evidence" value="ECO:0007669"/>
    <property type="project" value="InterPro"/>
</dbReference>
<dbReference type="AlphaFoldDB" id="A0A8J3L850"/>
<comment type="caution">
    <text evidence="4">The sequence shown here is derived from an EMBL/GenBank/DDBJ whole genome shotgun (WGS) entry which is preliminary data.</text>
</comment>
<evidence type="ECO:0000313" key="4">
    <source>
        <dbReference type="EMBL" id="GIG13483.1"/>
    </source>
</evidence>
<dbReference type="GO" id="GO:0008897">
    <property type="term" value="F:holo-[acyl-carrier-protein] synthase activity"/>
    <property type="evidence" value="ECO:0007669"/>
    <property type="project" value="InterPro"/>
</dbReference>
<keyword evidence="2" id="KW-0808">Transferase</keyword>